<evidence type="ECO:0000313" key="2">
    <source>
        <dbReference type="Proteomes" id="UP000610594"/>
    </source>
</evidence>
<name>A0ABX0MIM8_9BURK</name>
<reference evidence="1 2" key="1">
    <citation type="submission" date="2019-10" db="EMBL/GenBank/DDBJ databases">
        <title>Taxonomy of Antarctic Massilia spp.: description of Massilia rubra sp. nov., Massilia aquatica sp. nov., Massilia mucilaginosa sp. nov., Massilia frigida sp. nov. isolated from streams, lakes and regoliths.</title>
        <authorList>
            <person name="Holochova P."/>
            <person name="Sedlacek I."/>
            <person name="Kralova S."/>
            <person name="Maslanova I."/>
            <person name="Busse H.-J."/>
            <person name="Stankova E."/>
            <person name="Vrbovska V."/>
            <person name="Kovarovic V."/>
            <person name="Bartak M."/>
            <person name="Svec P."/>
            <person name="Pantucek R."/>
        </authorList>
    </citation>
    <scope>NUCLEOTIDE SEQUENCE [LARGE SCALE GENOMIC DNA]</scope>
    <source>
        <strain evidence="1 2">CCM 8694</strain>
    </source>
</reference>
<comment type="caution">
    <text evidence="1">The sequence shown here is derived from an EMBL/GenBank/DDBJ whole genome shotgun (WGS) entry which is preliminary data.</text>
</comment>
<dbReference type="Proteomes" id="UP000610594">
    <property type="component" value="Unassembled WGS sequence"/>
</dbReference>
<accession>A0ABX0MIM8</accession>
<dbReference type="EMBL" id="WHJF01000020">
    <property type="protein sequence ID" value="NHZ62640.1"/>
    <property type="molecule type" value="Genomic_DNA"/>
</dbReference>
<organism evidence="1 2">
    <name type="scientific">Massilia genomosp. 1</name>
    <dbReference type="NCBI Taxonomy" id="2609280"/>
    <lineage>
        <taxon>Bacteria</taxon>
        <taxon>Pseudomonadati</taxon>
        <taxon>Pseudomonadota</taxon>
        <taxon>Betaproteobacteria</taxon>
        <taxon>Burkholderiales</taxon>
        <taxon>Oxalobacteraceae</taxon>
        <taxon>Telluria group</taxon>
        <taxon>Massilia</taxon>
    </lineage>
</organism>
<protein>
    <submittedName>
        <fullName evidence="1">Uncharacterized protein</fullName>
    </submittedName>
</protein>
<keyword evidence="2" id="KW-1185">Reference proteome</keyword>
<gene>
    <name evidence="1" type="ORF">F1735_10015</name>
</gene>
<evidence type="ECO:0000313" key="1">
    <source>
        <dbReference type="EMBL" id="NHZ62640.1"/>
    </source>
</evidence>
<dbReference type="RefSeq" id="WP_167236803.1">
    <property type="nucleotide sequence ID" value="NZ_WHJF01000020.1"/>
</dbReference>
<proteinExistence type="predicted"/>
<sequence length="160" mass="17233">MINEANVKANPGKTQHLLADTSSAACALLQTLMNLDRYLDASGYDASHPWRLEIGAAVTSGKRTDQEHSLRDVAIGRARDAVDMAAIGASFINDNILPAVYALVELIEIHELGDQADRYRRPLLPLAKLTRQLAEEAAGGLESEERAMQAKLVAVEGGQA</sequence>